<dbReference type="Proteomes" id="UP000557717">
    <property type="component" value="Unassembled WGS sequence"/>
</dbReference>
<evidence type="ECO:0000313" key="5">
    <source>
        <dbReference type="Proteomes" id="UP000557717"/>
    </source>
</evidence>
<keyword evidence="5" id="KW-1185">Reference proteome</keyword>
<dbReference type="PANTHER" id="PTHR12215">
    <property type="entry name" value="PHOSPHOPANTETHEINE TRANSFERASE"/>
    <property type="match status" value="1"/>
</dbReference>
<dbReference type="RefSeq" id="WP_184017723.1">
    <property type="nucleotide sequence ID" value="NZ_JACHFD010000007.1"/>
</dbReference>
<evidence type="ECO:0000256" key="2">
    <source>
        <dbReference type="ARBA" id="ARBA00022679"/>
    </source>
</evidence>
<accession>A0A840VC51</accession>
<organism evidence="4 5">
    <name type="scientific">Haloferula luteola</name>
    <dbReference type="NCBI Taxonomy" id="595692"/>
    <lineage>
        <taxon>Bacteria</taxon>
        <taxon>Pseudomonadati</taxon>
        <taxon>Verrucomicrobiota</taxon>
        <taxon>Verrucomicrobiia</taxon>
        <taxon>Verrucomicrobiales</taxon>
        <taxon>Verrucomicrobiaceae</taxon>
        <taxon>Haloferula</taxon>
    </lineage>
</organism>
<dbReference type="PANTHER" id="PTHR12215:SF10">
    <property type="entry name" value="L-AMINOADIPATE-SEMIALDEHYDE DEHYDROGENASE-PHOSPHOPANTETHEINYL TRANSFERASE"/>
    <property type="match status" value="1"/>
</dbReference>
<dbReference type="GO" id="GO:0005829">
    <property type="term" value="C:cytosol"/>
    <property type="evidence" value="ECO:0007669"/>
    <property type="project" value="TreeGrafter"/>
</dbReference>
<dbReference type="Pfam" id="PF01648">
    <property type="entry name" value="ACPS"/>
    <property type="match status" value="1"/>
</dbReference>
<dbReference type="GO" id="GO:0019878">
    <property type="term" value="P:lysine biosynthetic process via aminoadipic acid"/>
    <property type="evidence" value="ECO:0007669"/>
    <property type="project" value="TreeGrafter"/>
</dbReference>
<comment type="similarity">
    <text evidence="1">Belongs to the P-Pant transferase superfamily. Gsp/Sfp/HetI/AcpT family.</text>
</comment>
<dbReference type="EMBL" id="JACHFD010000007">
    <property type="protein sequence ID" value="MBB5351500.1"/>
    <property type="molecule type" value="Genomic_DNA"/>
</dbReference>
<dbReference type="InterPro" id="IPR050559">
    <property type="entry name" value="P-Pant_transferase_sf"/>
</dbReference>
<dbReference type="InterPro" id="IPR008278">
    <property type="entry name" value="4-PPantetheinyl_Trfase_dom"/>
</dbReference>
<dbReference type="GO" id="GO:0008897">
    <property type="term" value="F:holo-[acyl-carrier-protein] synthase activity"/>
    <property type="evidence" value="ECO:0007669"/>
    <property type="project" value="InterPro"/>
</dbReference>
<evidence type="ECO:0000256" key="1">
    <source>
        <dbReference type="ARBA" id="ARBA00010990"/>
    </source>
</evidence>
<sequence length="215" mass="24332">MPVTLHLLDPLSIREEDTHRDLSLEETKRARRFAFPHLAARWRAFRALTRRHLASHLAMSPRELIWREADWGKPFLEGCPLHFNLTHTDHLGVLAICNDHPVGVDLERTDRGRDLVGCETHFCHPEEIHEIQALTLPDREHRLIEIWTSKEAALKCLGTGLSHPPQQVRIGNSSATGSLQDLAKLTLYHPHHPSLTGHTFALATTAPSPEISWAP</sequence>
<name>A0A840VC51_9BACT</name>
<reference evidence="4 5" key="1">
    <citation type="submission" date="2020-08" db="EMBL/GenBank/DDBJ databases">
        <title>Genomic Encyclopedia of Type Strains, Phase IV (KMG-IV): sequencing the most valuable type-strain genomes for metagenomic binning, comparative biology and taxonomic classification.</title>
        <authorList>
            <person name="Goeker M."/>
        </authorList>
    </citation>
    <scope>NUCLEOTIDE SEQUENCE [LARGE SCALE GENOMIC DNA]</scope>
    <source>
        <strain evidence="4 5">YC6886</strain>
    </source>
</reference>
<feature type="domain" description="4'-phosphopantetheinyl transferase" evidence="3">
    <location>
        <begin position="101"/>
        <end position="186"/>
    </location>
</feature>
<comment type="caution">
    <text evidence="4">The sequence shown here is derived from an EMBL/GenBank/DDBJ whole genome shotgun (WGS) entry which is preliminary data.</text>
</comment>
<dbReference type="GO" id="GO:0000287">
    <property type="term" value="F:magnesium ion binding"/>
    <property type="evidence" value="ECO:0007669"/>
    <property type="project" value="InterPro"/>
</dbReference>
<dbReference type="InterPro" id="IPR037143">
    <property type="entry name" value="4-PPantetheinyl_Trfase_dom_sf"/>
</dbReference>
<dbReference type="Gene3D" id="3.90.470.20">
    <property type="entry name" value="4'-phosphopantetheinyl transferase domain"/>
    <property type="match status" value="1"/>
</dbReference>
<evidence type="ECO:0000313" key="4">
    <source>
        <dbReference type="EMBL" id="MBB5351500.1"/>
    </source>
</evidence>
<keyword evidence="2 4" id="KW-0808">Transferase</keyword>
<dbReference type="SUPFAM" id="SSF56214">
    <property type="entry name" value="4'-phosphopantetheinyl transferase"/>
    <property type="match status" value="2"/>
</dbReference>
<dbReference type="AlphaFoldDB" id="A0A840VC51"/>
<proteinExistence type="inferred from homology"/>
<gene>
    <name evidence="4" type="ORF">HNR46_001737</name>
</gene>
<dbReference type="EC" id="2.7.8.-" evidence="4"/>
<evidence type="ECO:0000259" key="3">
    <source>
        <dbReference type="Pfam" id="PF01648"/>
    </source>
</evidence>
<protein>
    <submittedName>
        <fullName evidence="4">4'-phosphopantetheinyl transferase</fullName>
        <ecNumber evidence="4">2.7.8.-</ecNumber>
    </submittedName>
</protein>